<dbReference type="KEGG" id="dfe:Dfer_1504"/>
<name>C6VRP6_DYAFD</name>
<evidence type="ECO:0000313" key="2">
    <source>
        <dbReference type="Proteomes" id="UP000002011"/>
    </source>
</evidence>
<evidence type="ECO:0000313" key="1">
    <source>
        <dbReference type="EMBL" id="ACT92749.1"/>
    </source>
</evidence>
<dbReference type="STRING" id="471854.Dfer_1504"/>
<sequence>MLHLKPKYVNSMQPYYLIYLSVNARNRLKTAETAIL</sequence>
<dbReference type="AlphaFoldDB" id="C6VRP6"/>
<accession>C6VRP6</accession>
<dbReference type="Proteomes" id="UP000002011">
    <property type="component" value="Chromosome"/>
</dbReference>
<dbReference type="HOGENOM" id="CLU_3355867_0_0_10"/>
<keyword evidence="2" id="KW-1185">Reference proteome</keyword>
<organism evidence="1 2">
    <name type="scientific">Dyadobacter fermentans (strain ATCC 700827 / DSM 18053 / CIP 107007 / KCTC 52180 / NS114)</name>
    <dbReference type="NCBI Taxonomy" id="471854"/>
    <lineage>
        <taxon>Bacteria</taxon>
        <taxon>Pseudomonadati</taxon>
        <taxon>Bacteroidota</taxon>
        <taxon>Cytophagia</taxon>
        <taxon>Cytophagales</taxon>
        <taxon>Spirosomataceae</taxon>
        <taxon>Dyadobacter</taxon>
    </lineage>
</organism>
<proteinExistence type="predicted"/>
<reference evidence="1 2" key="1">
    <citation type="journal article" date="2009" name="Stand. Genomic Sci.">
        <title>Complete genome sequence of Dyadobacter fermentans type strain (NS114).</title>
        <authorList>
            <person name="Lang E."/>
            <person name="Lapidus A."/>
            <person name="Chertkov O."/>
            <person name="Brettin T."/>
            <person name="Detter J.C."/>
            <person name="Han C."/>
            <person name="Copeland A."/>
            <person name="Glavina Del Rio T."/>
            <person name="Nolan M."/>
            <person name="Chen F."/>
            <person name="Lucas S."/>
            <person name="Tice H."/>
            <person name="Cheng J.F."/>
            <person name="Land M."/>
            <person name="Hauser L."/>
            <person name="Chang Y.J."/>
            <person name="Jeffries C.D."/>
            <person name="Kopitz M."/>
            <person name="Bruce D."/>
            <person name="Goodwin L."/>
            <person name="Pitluck S."/>
            <person name="Ovchinnikova G."/>
            <person name="Pati A."/>
            <person name="Ivanova N."/>
            <person name="Mavrommatis K."/>
            <person name="Chen A."/>
            <person name="Palaniappan K."/>
            <person name="Chain P."/>
            <person name="Bristow J."/>
            <person name="Eisen J.A."/>
            <person name="Markowitz V."/>
            <person name="Hugenholtz P."/>
            <person name="Goker M."/>
            <person name="Rohde M."/>
            <person name="Kyrpides N.C."/>
            <person name="Klenk H.P."/>
        </authorList>
    </citation>
    <scope>NUCLEOTIDE SEQUENCE [LARGE SCALE GENOMIC DNA]</scope>
    <source>
        <strain evidence="2">ATCC 700827 / DSM 18053 / CIP 107007 / KCTC 52180 / NS114</strain>
    </source>
</reference>
<protein>
    <submittedName>
        <fullName evidence="1">Uncharacterized protein</fullName>
    </submittedName>
</protein>
<gene>
    <name evidence="1" type="ordered locus">Dfer_1504</name>
</gene>
<dbReference type="EMBL" id="CP001619">
    <property type="protein sequence ID" value="ACT92749.1"/>
    <property type="molecule type" value="Genomic_DNA"/>
</dbReference>